<keyword evidence="3" id="KW-0408">Iron</keyword>
<evidence type="ECO:0000313" key="6">
    <source>
        <dbReference type="EMBL" id="MBC5643199.1"/>
    </source>
</evidence>
<dbReference type="InterPro" id="IPR017896">
    <property type="entry name" value="4Fe4S_Fe-S-bd"/>
</dbReference>
<proteinExistence type="predicted"/>
<dbReference type="PROSITE" id="PS51379">
    <property type="entry name" value="4FE4S_FER_2"/>
    <property type="match status" value="2"/>
</dbReference>
<accession>A0ABR7E0B7</accession>
<sequence length="74" mass="8019">MKNNEGKTISEGDGPITMWTIDYKKCNVCGECVDACKARLLKIKDKRIIITSQGDCSWCGDCADACASDAIVLT</sequence>
<dbReference type="EMBL" id="JACOOI010000009">
    <property type="protein sequence ID" value="MBC5643199.1"/>
    <property type="molecule type" value="Genomic_DNA"/>
</dbReference>
<keyword evidence="1" id="KW-0004">4Fe-4S</keyword>
<evidence type="ECO:0000313" key="7">
    <source>
        <dbReference type="Proteomes" id="UP000644010"/>
    </source>
</evidence>
<evidence type="ECO:0000256" key="1">
    <source>
        <dbReference type="ARBA" id="ARBA00022485"/>
    </source>
</evidence>
<dbReference type="InterPro" id="IPR050572">
    <property type="entry name" value="Fe-S_Ferredoxin"/>
</dbReference>
<keyword evidence="4" id="KW-0411">Iron-sulfur</keyword>
<dbReference type="PANTHER" id="PTHR43687">
    <property type="entry name" value="ADENYLYLSULFATE REDUCTASE, BETA SUBUNIT"/>
    <property type="match status" value="1"/>
</dbReference>
<keyword evidence="7" id="KW-1185">Reference proteome</keyword>
<reference evidence="6 7" key="1">
    <citation type="submission" date="2020-08" db="EMBL/GenBank/DDBJ databases">
        <title>Genome public.</title>
        <authorList>
            <person name="Liu C."/>
            <person name="Sun Q."/>
        </authorList>
    </citation>
    <scope>NUCLEOTIDE SEQUENCE [LARGE SCALE GENOMIC DNA]</scope>
    <source>
        <strain evidence="6 7">BX2</strain>
    </source>
</reference>
<feature type="domain" description="4Fe-4S ferredoxin-type" evidence="5">
    <location>
        <begin position="17"/>
        <end position="46"/>
    </location>
</feature>
<gene>
    <name evidence="6" type="ORF">H8S77_09905</name>
</gene>
<evidence type="ECO:0000256" key="3">
    <source>
        <dbReference type="ARBA" id="ARBA00023004"/>
    </source>
</evidence>
<dbReference type="PANTHER" id="PTHR43687:SF5">
    <property type="entry name" value="4FE-4S FERREDOXIN-TYPE DOMAIN-CONTAINING PROTEIN"/>
    <property type="match status" value="1"/>
</dbReference>
<evidence type="ECO:0000256" key="4">
    <source>
        <dbReference type="ARBA" id="ARBA00023014"/>
    </source>
</evidence>
<dbReference type="Proteomes" id="UP000644010">
    <property type="component" value="Unassembled WGS sequence"/>
</dbReference>
<organism evidence="6 7">
    <name type="scientific">Parabacteroides segnis</name>
    <dbReference type="NCBI Taxonomy" id="2763058"/>
    <lineage>
        <taxon>Bacteria</taxon>
        <taxon>Pseudomonadati</taxon>
        <taxon>Bacteroidota</taxon>
        <taxon>Bacteroidia</taxon>
        <taxon>Bacteroidales</taxon>
        <taxon>Tannerellaceae</taxon>
        <taxon>Parabacteroides</taxon>
    </lineage>
</organism>
<dbReference type="Gene3D" id="3.30.70.20">
    <property type="match status" value="1"/>
</dbReference>
<dbReference type="SUPFAM" id="SSF54862">
    <property type="entry name" value="4Fe-4S ferredoxins"/>
    <property type="match status" value="1"/>
</dbReference>
<evidence type="ECO:0000259" key="5">
    <source>
        <dbReference type="PROSITE" id="PS51379"/>
    </source>
</evidence>
<keyword evidence="2" id="KW-0479">Metal-binding</keyword>
<protein>
    <submittedName>
        <fullName evidence="6">4Fe-4S binding protein</fullName>
    </submittedName>
</protein>
<name>A0ABR7E0B7_9BACT</name>
<evidence type="ECO:0000256" key="2">
    <source>
        <dbReference type="ARBA" id="ARBA00022723"/>
    </source>
</evidence>
<dbReference type="Pfam" id="PF13187">
    <property type="entry name" value="Fer4_9"/>
    <property type="match status" value="1"/>
</dbReference>
<dbReference type="RefSeq" id="WP_186959282.1">
    <property type="nucleotide sequence ID" value="NZ_JACOOI010000009.1"/>
</dbReference>
<feature type="domain" description="4Fe-4S ferredoxin-type" evidence="5">
    <location>
        <begin position="47"/>
        <end position="74"/>
    </location>
</feature>
<comment type="caution">
    <text evidence="6">The sequence shown here is derived from an EMBL/GenBank/DDBJ whole genome shotgun (WGS) entry which is preliminary data.</text>
</comment>